<dbReference type="GO" id="GO:0005886">
    <property type="term" value="C:plasma membrane"/>
    <property type="evidence" value="ECO:0007669"/>
    <property type="project" value="TreeGrafter"/>
</dbReference>
<dbReference type="PROSITE" id="PS50192">
    <property type="entry name" value="T_SNARE"/>
    <property type="match status" value="1"/>
</dbReference>
<dbReference type="Gene3D" id="1.20.5.110">
    <property type="match status" value="1"/>
</dbReference>
<feature type="transmembrane region" description="Helical" evidence="6">
    <location>
        <begin position="289"/>
        <end position="312"/>
    </location>
</feature>
<gene>
    <name evidence="9" type="ORF">TCIL3000_0_03040</name>
    <name evidence="8" type="ORF">TCIL3000_11_9100</name>
</gene>
<dbReference type="VEuPathDB" id="TriTrypDB:TcIL3000_0_03040"/>
<evidence type="ECO:0000313" key="8">
    <source>
        <dbReference type="EMBL" id="CCC95452.1"/>
    </source>
</evidence>
<accession>F9W4C0</accession>
<dbReference type="InterPro" id="IPR000727">
    <property type="entry name" value="T_SNARE_dom"/>
</dbReference>
<dbReference type="FunFam" id="1.20.5.110:FF:000153">
    <property type="entry name" value="Target SNARE, putative"/>
    <property type="match status" value="1"/>
</dbReference>
<dbReference type="SUPFAM" id="SSF47661">
    <property type="entry name" value="t-snare proteins"/>
    <property type="match status" value="1"/>
</dbReference>
<dbReference type="GO" id="GO:0012505">
    <property type="term" value="C:endomembrane system"/>
    <property type="evidence" value="ECO:0007669"/>
    <property type="project" value="TreeGrafter"/>
</dbReference>
<evidence type="ECO:0000256" key="5">
    <source>
        <dbReference type="ARBA" id="ARBA00023136"/>
    </source>
</evidence>
<evidence type="ECO:0000256" key="6">
    <source>
        <dbReference type="SAM" id="Phobius"/>
    </source>
</evidence>
<evidence type="ECO:0000256" key="4">
    <source>
        <dbReference type="ARBA" id="ARBA00022989"/>
    </source>
</evidence>
<dbReference type="GO" id="GO:0006886">
    <property type="term" value="P:intracellular protein transport"/>
    <property type="evidence" value="ECO:0007669"/>
    <property type="project" value="TreeGrafter"/>
</dbReference>
<dbReference type="InterPro" id="IPR010989">
    <property type="entry name" value="SNARE"/>
</dbReference>
<dbReference type="Pfam" id="PF00804">
    <property type="entry name" value="Syntaxin"/>
    <property type="match status" value="1"/>
</dbReference>
<dbReference type="Gene3D" id="1.20.58.70">
    <property type="match status" value="1"/>
</dbReference>
<keyword evidence="5 6" id="KW-0472">Membrane</keyword>
<dbReference type="SMART" id="SM00397">
    <property type="entry name" value="t_SNARE"/>
    <property type="match status" value="1"/>
</dbReference>
<name>F9W4C0_TRYCI</name>
<dbReference type="AlphaFoldDB" id="F9W4C0"/>
<dbReference type="GO" id="GO:0000149">
    <property type="term" value="F:SNARE binding"/>
    <property type="evidence" value="ECO:0007669"/>
    <property type="project" value="TreeGrafter"/>
</dbReference>
<dbReference type="OMA" id="WIAICCA"/>
<keyword evidence="10" id="KW-1185">Reference proteome</keyword>
<dbReference type="InterPro" id="IPR045242">
    <property type="entry name" value="Syntaxin"/>
</dbReference>
<dbReference type="GO" id="GO:0031201">
    <property type="term" value="C:SNARE complex"/>
    <property type="evidence" value="ECO:0007669"/>
    <property type="project" value="TreeGrafter"/>
</dbReference>
<dbReference type="GO" id="GO:0006906">
    <property type="term" value="P:vesicle fusion"/>
    <property type="evidence" value="ECO:0007669"/>
    <property type="project" value="TreeGrafter"/>
</dbReference>
<dbReference type="GO" id="GO:0006887">
    <property type="term" value="P:exocytosis"/>
    <property type="evidence" value="ECO:0007669"/>
    <property type="project" value="TreeGrafter"/>
</dbReference>
<dbReference type="CDD" id="cd15848">
    <property type="entry name" value="SNARE_syntaxin1-like"/>
    <property type="match status" value="1"/>
</dbReference>
<reference evidence="9 10" key="2">
    <citation type="journal article" date="2012" name="Proc. Natl. Acad. Sci. U.S.A.">
        <title>Antigenic diversity is generated by distinct evolutionary mechanisms in African trypanosome species.</title>
        <authorList>
            <person name="Jackson A.P."/>
            <person name="Berry A."/>
            <person name="Aslett M."/>
            <person name="Allison H.C."/>
            <person name="Burton P."/>
            <person name="Vavrova-Anderson J."/>
            <person name="Brown R."/>
            <person name="Browne H."/>
            <person name="Corton N."/>
            <person name="Hauser H."/>
            <person name="Gamble J."/>
            <person name="Gilderthorp R."/>
            <person name="Marcello L."/>
            <person name="McQuillan J."/>
            <person name="Otto T.D."/>
            <person name="Quail M.A."/>
            <person name="Sanders M.J."/>
            <person name="van Tonder A."/>
            <person name="Ginger M.L."/>
            <person name="Field M.C."/>
            <person name="Barry J.D."/>
            <person name="Hertz-Fowler C."/>
            <person name="Berriman M."/>
        </authorList>
    </citation>
    <scope>NUCLEOTIDE SEQUENCE [LARGE SCALE GENOMIC DNA]</scope>
    <source>
        <strain evidence="9 10">IL3000</strain>
    </source>
</reference>
<dbReference type="Proteomes" id="UP000000702">
    <property type="component" value="Unassembled WGS sequence"/>
</dbReference>
<keyword evidence="3 6" id="KW-0812">Transmembrane</keyword>
<dbReference type="VEuPathDB" id="TriTrypDB:TcIL3000.11.9100"/>
<feature type="domain" description="T-SNARE coiled-coil homology" evidence="7">
    <location>
        <begin position="216"/>
        <end position="278"/>
    </location>
</feature>
<organism evidence="9 10">
    <name type="scientific">Trypanosoma congolense (strain IL3000)</name>
    <dbReference type="NCBI Taxonomy" id="1068625"/>
    <lineage>
        <taxon>Eukaryota</taxon>
        <taxon>Discoba</taxon>
        <taxon>Euglenozoa</taxon>
        <taxon>Kinetoplastea</taxon>
        <taxon>Metakinetoplastina</taxon>
        <taxon>Trypanosomatida</taxon>
        <taxon>Trypanosomatidae</taxon>
        <taxon>Trypanosoma</taxon>
        <taxon>Nannomonas</taxon>
    </lineage>
</organism>
<evidence type="ECO:0000256" key="1">
    <source>
        <dbReference type="ARBA" id="ARBA00004211"/>
    </source>
</evidence>
<dbReference type="PANTHER" id="PTHR19957:SF307">
    <property type="entry name" value="PROTEIN SSO1-RELATED"/>
    <property type="match status" value="1"/>
</dbReference>
<dbReference type="GO" id="GO:0048278">
    <property type="term" value="P:vesicle docking"/>
    <property type="evidence" value="ECO:0007669"/>
    <property type="project" value="TreeGrafter"/>
</dbReference>
<dbReference type="PANTHER" id="PTHR19957">
    <property type="entry name" value="SYNTAXIN"/>
    <property type="match status" value="1"/>
</dbReference>
<proteinExistence type="inferred from homology"/>
<comment type="subcellular location">
    <subcellularLocation>
        <location evidence="1">Membrane</location>
        <topology evidence="1">Single-pass type IV membrane protein</topology>
    </subcellularLocation>
</comment>
<protein>
    <submittedName>
        <fullName evidence="8">Uncharacterized protein TCIL3000_11_9100</fullName>
    </submittedName>
</protein>
<dbReference type="EMBL" id="HE575324">
    <property type="protein sequence ID" value="CCC95452.1"/>
    <property type="molecule type" value="Genomic_DNA"/>
</dbReference>
<dbReference type="InterPro" id="IPR006011">
    <property type="entry name" value="Syntaxin_N"/>
</dbReference>
<comment type="similarity">
    <text evidence="2">Belongs to the syntaxin family.</text>
</comment>
<dbReference type="EMBL" id="CAEQ01000539">
    <property type="protein sequence ID" value="CCD12009.1"/>
    <property type="molecule type" value="Genomic_DNA"/>
</dbReference>
<dbReference type="Pfam" id="PF05739">
    <property type="entry name" value="SNARE"/>
    <property type="match status" value="1"/>
</dbReference>
<dbReference type="GO" id="GO:0005484">
    <property type="term" value="F:SNAP receptor activity"/>
    <property type="evidence" value="ECO:0007669"/>
    <property type="project" value="TreeGrafter"/>
</dbReference>
<sequence length="313" mass="35684">MDRLQDFRRAVVGLGPSESPMELRGPVLPLPIAPAGSQEAETVAILENYFEVVNTVTESIEDIYHTLREMSRKHEQAMETINVEKCDAIRNEISEMDNNINESMQRACQGVEKMNELTKQLKDTPANECKFAGVIRLEENQRRYMFQKLSTVIETVQKQQLKAEKNYLSQTERRIKIAYTNPDGTTLDDDTVQQLATQVMKAGATSAIFQQSKDVLAQMLETRNDIYRIEMSMRSLNRLFSDMAILVEEQGNMMDVILRNIDSAKTYMEKSHEELRQARAYQQSSRRKLMCMLLISAVIIGLFVTAGLLGSLL</sequence>
<keyword evidence="4 6" id="KW-1133">Transmembrane helix</keyword>
<evidence type="ECO:0000256" key="3">
    <source>
        <dbReference type="ARBA" id="ARBA00022692"/>
    </source>
</evidence>
<reference evidence="10" key="1">
    <citation type="submission" date="2011-07" db="EMBL/GenBank/DDBJ databases">
        <title>Divergent evolution of antigenic variation in African trypanosomes.</title>
        <authorList>
            <person name="Jackson A.P."/>
            <person name="Berry A."/>
            <person name="Allison H.C."/>
            <person name="Burton P."/>
            <person name="Anderson J."/>
            <person name="Aslett M."/>
            <person name="Brown R."/>
            <person name="Corton N."/>
            <person name="Harris D."/>
            <person name="Hauser H."/>
            <person name="Gamble J."/>
            <person name="Gilderthorp R."/>
            <person name="McQuillan J."/>
            <person name="Quail M.A."/>
            <person name="Sanders M."/>
            <person name="Van Tonder A."/>
            <person name="Ginger M.L."/>
            <person name="Donelson J.E."/>
            <person name="Field M.C."/>
            <person name="Barry J.D."/>
            <person name="Berriman M."/>
            <person name="Hertz-Fowler C."/>
        </authorList>
    </citation>
    <scope>NUCLEOTIDE SEQUENCE [LARGE SCALE GENOMIC DNA]</scope>
    <source>
        <strain evidence="10">IL3000</strain>
    </source>
</reference>
<evidence type="ECO:0000313" key="9">
    <source>
        <dbReference type="EMBL" id="CCD12009.1"/>
    </source>
</evidence>
<evidence type="ECO:0000313" key="10">
    <source>
        <dbReference type="Proteomes" id="UP000000702"/>
    </source>
</evidence>
<evidence type="ECO:0000256" key="2">
    <source>
        <dbReference type="ARBA" id="ARBA00009063"/>
    </source>
</evidence>
<evidence type="ECO:0000259" key="7">
    <source>
        <dbReference type="PROSITE" id="PS50192"/>
    </source>
</evidence>